<dbReference type="InterPro" id="IPR008927">
    <property type="entry name" value="6-PGluconate_DH-like_C_sf"/>
</dbReference>
<dbReference type="VEuPathDB" id="TriTrypDB:C4B63_54g15"/>
<dbReference type="SUPFAM" id="SSF141571">
    <property type="entry name" value="Pentapeptide repeat-like"/>
    <property type="match status" value="2"/>
</dbReference>
<feature type="compositionally biased region" description="Pro residues" evidence="1">
    <location>
        <begin position="47"/>
        <end position="93"/>
    </location>
</feature>
<dbReference type="VEuPathDB" id="TriTrypDB:TcBrA4_0012910"/>
<feature type="compositionally biased region" description="Low complexity" evidence="1">
    <location>
        <begin position="33"/>
        <end position="46"/>
    </location>
</feature>
<dbReference type="InterPro" id="IPR029045">
    <property type="entry name" value="ClpP/crotonase-like_dom_sf"/>
</dbReference>
<accession>A0A2V2WRE0</accession>
<dbReference type="VEuPathDB" id="TriTrypDB:C3747_62g144"/>
<feature type="compositionally biased region" description="Basic and acidic residues" evidence="1">
    <location>
        <begin position="854"/>
        <end position="870"/>
    </location>
</feature>
<dbReference type="GO" id="GO:0006635">
    <property type="term" value="P:fatty acid beta-oxidation"/>
    <property type="evidence" value="ECO:0007669"/>
    <property type="project" value="TreeGrafter"/>
</dbReference>
<dbReference type="VEuPathDB" id="TriTrypDB:TcG_03834"/>
<dbReference type="VEuPathDB" id="TriTrypDB:TcCLB.503453.70"/>
<dbReference type="InterPro" id="IPR050136">
    <property type="entry name" value="FA_oxidation_alpha_subunit"/>
</dbReference>
<feature type="compositionally biased region" description="Basic and acidic residues" evidence="1">
    <location>
        <begin position="879"/>
        <end position="889"/>
    </location>
</feature>
<dbReference type="Gene3D" id="3.90.226.10">
    <property type="entry name" value="2-enoyl-CoA Hydratase, Chain A, domain 1"/>
    <property type="match status" value="1"/>
</dbReference>
<dbReference type="VEuPathDB" id="TriTrypDB:TcCLB.506959.90"/>
<dbReference type="VEuPathDB" id="TriTrypDB:ECC02_008329"/>
<dbReference type="VEuPathDB" id="TriTrypDB:TCDM_03701"/>
<dbReference type="PANTHER" id="PTHR43612">
    <property type="entry name" value="TRIFUNCTIONAL ENZYME SUBUNIT ALPHA"/>
    <property type="match status" value="1"/>
</dbReference>
<dbReference type="PANTHER" id="PTHR43612:SF3">
    <property type="entry name" value="TRIFUNCTIONAL ENZYME SUBUNIT ALPHA, MITOCHONDRIAL"/>
    <property type="match status" value="1"/>
</dbReference>
<reference evidence="2 3" key="1">
    <citation type="journal article" date="2018" name="Microb. Genom.">
        <title>Expanding an expanded genome: long-read sequencing of Trypanosoma cruzi.</title>
        <authorList>
            <person name="Berna L."/>
            <person name="Rodriguez M."/>
            <person name="Chiribao M.L."/>
            <person name="Parodi-Talice A."/>
            <person name="Pita S."/>
            <person name="Rijo G."/>
            <person name="Alvarez-Valin F."/>
            <person name="Robello C."/>
        </authorList>
    </citation>
    <scope>NUCLEOTIDE SEQUENCE [LARGE SCALE GENOMIC DNA]</scope>
    <source>
        <strain evidence="2 3">TCC</strain>
    </source>
</reference>
<dbReference type="VEuPathDB" id="TriTrypDB:TcCL_ESM01145"/>
<feature type="region of interest" description="Disordered" evidence="1">
    <location>
        <begin position="200"/>
        <end position="271"/>
    </location>
</feature>
<name>A0A2V2WRE0_TRYCR</name>
<feature type="region of interest" description="Disordered" evidence="1">
    <location>
        <begin position="619"/>
        <end position="680"/>
    </location>
</feature>
<evidence type="ECO:0008006" key="4">
    <source>
        <dbReference type="Google" id="ProtNLM"/>
    </source>
</evidence>
<dbReference type="VEuPathDB" id="TriTrypDB:Tc_MARK_3819"/>
<feature type="compositionally biased region" description="Basic and acidic residues" evidence="1">
    <location>
        <begin position="638"/>
        <end position="664"/>
    </location>
</feature>
<dbReference type="Gene3D" id="1.10.1040.50">
    <property type="match status" value="1"/>
</dbReference>
<dbReference type="Proteomes" id="UP000246078">
    <property type="component" value="Unassembled WGS sequence"/>
</dbReference>
<dbReference type="GO" id="GO:0016509">
    <property type="term" value="F:long-chain (3S)-3-hydroxyacyl-CoA dehydrogenase (NAD+) activity"/>
    <property type="evidence" value="ECO:0007669"/>
    <property type="project" value="TreeGrafter"/>
</dbReference>
<organism evidence="2 3">
    <name type="scientific">Trypanosoma cruzi</name>
    <dbReference type="NCBI Taxonomy" id="5693"/>
    <lineage>
        <taxon>Eukaryota</taxon>
        <taxon>Discoba</taxon>
        <taxon>Euglenozoa</taxon>
        <taxon>Kinetoplastea</taxon>
        <taxon>Metakinetoplastina</taxon>
        <taxon>Trypanosomatida</taxon>
        <taxon>Trypanosomatidae</taxon>
        <taxon>Trypanosoma</taxon>
        <taxon>Schizotrypanum</taxon>
    </lineage>
</organism>
<dbReference type="GO" id="GO:0016507">
    <property type="term" value="C:mitochondrial fatty acid beta-oxidation multienzyme complex"/>
    <property type="evidence" value="ECO:0007669"/>
    <property type="project" value="TreeGrafter"/>
</dbReference>
<protein>
    <recommendedName>
        <fullName evidence="4">3-hydroxyacyl-CoA dehydrogenase</fullName>
    </recommendedName>
</protein>
<dbReference type="GO" id="GO:0004300">
    <property type="term" value="F:enoyl-CoA hydratase activity"/>
    <property type="evidence" value="ECO:0007669"/>
    <property type="project" value="TreeGrafter"/>
</dbReference>
<feature type="region of interest" description="Disordered" evidence="1">
    <location>
        <begin position="854"/>
        <end position="941"/>
    </location>
</feature>
<comment type="caution">
    <text evidence="2">The sequence shown here is derived from an EMBL/GenBank/DDBJ whole genome shotgun (WGS) entry which is preliminary data.</text>
</comment>
<sequence>MRRVWRTMIAATSWHARGRMRIIYESHLQLQRARSASSAPPKAAPAAPEPPRTAPAAPEPPRAAPAAPEPPRAAPAAPEPPKAAPAAPEPPRTAPAAPNHQRLHLLHRNHQGLHLLHRYHQGLHLLHRNHQGLHLLHRNHQGLHLLHRNHQGCCTCCTGTTKGCTCCTRTTKGCTCCTGTTKAAPAAPNHQGCTCCTEPPRTAPAAPEPPRAAPAAPEPPRAAPAAPEPPRAAPAAPEPPRAAPAAPEPPRAAPAAPEPPRAAPAAPEPPRLHLLHRNHQGLHLLHRNHQGLHLLHRNHQGLHLLHRNHQGLHLLHRNHQGLHLLHRNHQGLHLLHRNHQGLHLLHRNHQGLHLLHRNHQGLHLLHRNHQGLHLLHRNHQGLHLLHRNHQGLHLLHRNHQGLHLLHRNHQGLHLLHRNHQGLHLLHRYHQGLHLLHRNHQGLHLLHRNHQGLHLLHRNHQRLHLLHRNHQGLHLLHQNHQGLHLLHQNHQGLHLLHRNHQGLHLLHRNHQGLHLLHRNHQGLHLLHRNHQGLHLLHRNHQGLHLLHRNHQGLHLLHRNHQGLHLLHRNHQGLHLLHRYHQGLHLLHQNHQGLHLLHRNHQGLHLLHQNHQGLHLLHPEPPRTASSSSFVSARKNVRLGTEDNKIRGYRKRGGEREDRHPSKRGESFQFKGKPTGSGAKVGSKRLSLNDIIDDLGEIKVVFAQRGTDKPSHTASPPSPPIAPSAPLPPSPTPSLPQQTLPSFSAPIPSTGGTGESLFSAPVGTSQEGEDDIFFTIAPRTSEEGFQGRTWPKSVGFSVDEEIETARATRPLVPSPDVAQETNAKLRLNVVNDDEQSMADMEFDKNKLNPLPHKEAAEIGRHEIPDVVSERADFTQPMPTKDSSKNNEKTEHSTTTASLKPMEESSSFPLNETATPSPRNAATKMPVERPPLAPWMPSVRPEDGEDASCAKVSFKNDGSPVTTILLETQPTNIMSLVKFLHRTITLIENQHIAPGKKTEVLFTTFPTLGFFNAKHGPLELTSGERVELLRAKESLFARMENASKQIHFVANVHGGAIEDFGAELFLACHHRVLLDPAQATFGFPSIKVGDFPAASTVRRLSCFFGSQRTIEMAPRFHEYSVESIMDVGLLEGHSSPPAPSFLLRLECAMLEFLSRATQKELLLRKLFFTSGFDTSAVLVSPNPLLKAWGRYAMAAIVQGKCATNNDGKAVRTQEMRSESIFSEMLYTTPAINAANVCSLGCEMKRRALPSLPSRRFVTFRGEEMQQWDEKMKALSSAKDDCAAVLLDCSQRFINATAQIVASHQDILVNVNVVLIGEEHVARPIISTLPCSVVVSCASPYRVSALGRLQEVRVFAQDSCSSEASETALNAALTYLQTQDSPYVVSRGSSSKRLIAALATEACRLTQHCDVACIERVATDVLGLFVGPFHLIDYFGPAMVIRMLEETNNMNTQGNPLLVDLLPAIAHHALNGMLNDGYLGVDSRRGGFFSYREDGTAIAPNAEVLRPLLFSPFV</sequence>
<evidence type="ECO:0000313" key="3">
    <source>
        <dbReference type="Proteomes" id="UP000246078"/>
    </source>
</evidence>
<evidence type="ECO:0000313" key="2">
    <source>
        <dbReference type="EMBL" id="PWV11190.1"/>
    </source>
</evidence>
<dbReference type="VEuPathDB" id="TriTrypDB:BCY84_19593"/>
<dbReference type="SUPFAM" id="SSF52096">
    <property type="entry name" value="ClpP/crotonase"/>
    <property type="match status" value="1"/>
</dbReference>
<dbReference type="EMBL" id="PRFC01000062">
    <property type="protein sequence ID" value="PWV11190.1"/>
    <property type="molecule type" value="Genomic_DNA"/>
</dbReference>
<proteinExistence type="predicted"/>
<feature type="region of interest" description="Disordered" evidence="1">
    <location>
        <begin position="33"/>
        <end position="97"/>
    </location>
</feature>
<dbReference type="SUPFAM" id="SSF48179">
    <property type="entry name" value="6-phosphogluconate dehydrogenase C-terminal domain-like"/>
    <property type="match status" value="1"/>
</dbReference>
<feature type="compositionally biased region" description="Pro residues" evidence="1">
    <location>
        <begin position="206"/>
        <end position="269"/>
    </location>
</feature>
<dbReference type="VEuPathDB" id="TriTrypDB:TCSYLVIO_005074"/>
<gene>
    <name evidence="2" type="ORF">C3747_62g144</name>
</gene>
<evidence type="ECO:0000256" key="1">
    <source>
        <dbReference type="SAM" id="MobiDB-lite"/>
    </source>
</evidence>
<feature type="compositionally biased region" description="Pro residues" evidence="1">
    <location>
        <begin position="714"/>
        <end position="732"/>
    </location>
</feature>
<feature type="compositionally biased region" description="Polar residues" evidence="1">
    <location>
        <begin position="890"/>
        <end position="917"/>
    </location>
</feature>
<feature type="region of interest" description="Disordered" evidence="1">
    <location>
        <begin position="704"/>
        <end position="763"/>
    </location>
</feature>